<name>A0A9W8P7I2_9AGAR</name>
<proteinExistence type="predicted"/>
<comment type="caution">
    <text evidence="1">The sequence shown here is derived from an EMBL/GenBank/DDBJ whole genome shotgun (WGS) entry which is preliminary data.</text>
</comment>
<organism evidence="1 2">
    <name type="scientific">Lentinula detonsa</name>
    <dbReference type="NCBI Taxonomy" id="2804962"/>
    <lineage>
        <taxon>Eukaryota</taxon>
        <taxon>Fungi</taxon>
        <taxon>Dikarya</taxon>
        <taxon>Basidiomycota</taxon>
        <taxon>Agaricomycotina</taxon>
        <taxon>Agaricomycetes</taxon>
        <taxon>Agaricomycetidae</taxon>
        <taxon>Agaricales</taxon>
        <taxon>Marasmiineae</taxon>
        <taxon>Omphalotaceae</taxon>
        <taxon>Lentinula</taxon>
    </lineage>
</organism>
<dbReference type="AlphaFoldDB" id="A0A9W8P7I2"/>
<gene>
    <name evidence="1" type="ORF">DFH05DRAFT_1520143</name>
</gene>
<protein>
    <submittedName>
        <fullName evidence="1">Uncharacterized protein</fullName>
    </submittedName>
</protein>
<accession>A0A9W8P7I2</accession>
<sequence>MSENGDNDKDIDLDNQPGGSTAYANDKVLALYSQSVAPLTEELKTEIEALFHHNITHSTKWILEALSTDKGYKIGQTKLFSYLVKMRADKRNGTSR</sequence>
<dbReference type="Proteomes" id="UP001142393">
    <property type="component" value="Unassembled WGS sequence"/>
</dbReference>
<evidence type="ECO:0000313" key="2">
    <source>
        <dbReference type="Proteomes" id="UP001142393"/>
    </source>
</evidence>
<reference evidence="1 2" key="1">
    <citation type="journal article" date="2023" name="Proc. Natl. Acad. Sci. U.S.A.">
        <title>A global phylogenomic analysis of the shiitake genus Lentinula.</title>
        <authorList>
            <person name="Sierra-Patev S."/>
            <person name="Min B."/>
            <person name="Naranjo-Ortiz M."/>
            <person name="Looney B."/>
            <person name="Konkel Z."/>
            <person name="Slot J.C."/>
            <person name="Sakamoto Y."/>
            <person name="Steenwyk J.L."/>
            <person name="Rokas A."/>
            <person name="Carro J."/>
            <person name="Camarero S."/>
            <person name="Ferreira P."/>
            <person name="Molpeceres G."/>
            <person name="Ruiz-Duenas F.J."/>
            <person name="Serrano A."/>
            <person name="Henrissat B."/>
            <person name="Drula E."/>
            <person name="Hughes K.W."/>
            <person name="Mata J.L."/>
            <person name="Ishikawa N.K."/>
            <person name="Vargas-Isla R."/>
            <person name="Ushijima S."/>
            <person name="Smith C.A."/>
            <person name="Donoghue J."/>
            <person name="Ahrendt S."/>
            <person name="Andreopoulos W."/>
            <person name="He G."/>
            <person name="LaButti K."/>
            <person name="Lipzen A."/>
            <person name="Ng V."/>
            <person name="Riley R."/>
            <person name="Sandor L."/>
            <person name="Barry K."/>
            <person name="Martinez A.T."/>
            <person name="Xiao Y."/>
            <person name="Gibbons J.G."/>
            <person name="Terashima K."/>
            <person name="Grigoriev I.V."/>
            <person name="Hibbett D."/>
        </authorList>
    </citation>
    <scope>NUCLEOTIDE SEQUENCE [LARGE SCALE GENOMIC DNA]</scope>
    <source>
        <strain evidence="1 2">TFB7810</strain>
    </source>
</reference>
<keyword evidence="2" id="KW-1185">Reference proteome</keyword>
<evidence type="ECO:0000313" key="1">
    <source>
        <dbReference type="EMBL" id="KAJ3748551.1"/>
    </source>
</evidence>
<dbReference type="EMBL" id="JANVFU010000002">
    <property type="protein sequence ID" value="KAJ3748551.1"/>
    <property type="molecule type" value="Genomic_DNA"/>
</dbReference>